<keyword evidence="1" id="KW-1133">Transmembrane helix</keyword>
<evidence type="ECO:0000256" key="1">
    <source>
        <dbReference type="SAM" id="Phobius"/>
    </source>
</evidence>
<keyword evidence="1" id="KW-0812">Transmembrane</keyword>
<reference evidence="2 3" key="1">
    <citation type="journal article" date="2014" name="Agronomy (Basel)">
        <title>A Draft Genome Sequence for Ensete ventricosum, the Drought-Tolerant Tree Against Hunger.</title>
        <authorList>
            <person name="Harrison J."/>
            <person name="Moore K.A."/>
            <person name="Paszkiewicz K."/>
            <person name="Jones T."/>
            <person name="Grant M."/>
            <person name="Ambacheew D."/>
            <person name="Muzemil S."/>
            <person name="Studholme D.J."/>
        </authorList>
    </citation>
    <scope>NUCLEOTIDE SEQUENCE [LARGE SCALE GENOMIC DNA]</scope>
</reference>
<feature type="transmembrane region" description="Helical" evidence="1">
    <location>
        <begin position="33"/>
        <end position="51"/>
    </location>
</feature>
<dbReference type="AlphaFoldDB" id="A0A426Y1H8"/>
<dbReference type="Proteomes" id="UP000287651">
    <property type="component" value="Unassembled WGS sequence"/>
</dbReference>
<evidence type="ECO:0000313" key="2">
    <source>
        <dbReference type="EMBL" id="RRT45421.1"/>
    </source>
</evidence>
<comment type="caution">
    <text evidence="2">The sequence shown here is derived from an EMBL/GenBank/DDBJ whole genome shotgun (WGS) entry which is preliminary data.</text>
</comment>
<gene>
    <name evidence="2" type="ORF">B296_00022593</name>
</gene>
<accession>A0A426Y1H8</accession>
<name>A0A426Y1H8_ENSVE</name>
<organism evidence="2 3">
    <name type="scientific">Ensete ventricosum</name>
    <name type="common">Abyssinian banana</name>
    <name type="synonym">Musa ensete</name>
    <dbReference type="NCBI Taxonomy" id="4639"/>
    <lineage>
        <taxon>Eukaryota</taxon>
        <taxon>Viridiplantae</taxon>
        <taxon>Streptophyta</taxon>
        <taxon>Embryophyta</taxon>
        <taxon>Tracheophyta</taxon>
        <taxon>Spermatophyta</taxon>
        <taxon>Magnoliopsida</taxon>
        <taxon>Liliopsida</taxon>
        <taxon>Zingiberales</taxon>
        <taxon>Musaceae</taxon>
        <taxon>Ensete</taxon>
    </lineage>
</organism>
<dbReference type="EMBL" id="AMZH03015841">
    <property type="protein sequence ID" value="RRT45421.1"/>
    <property type="molecule type" value="Genomic_DNA"/>
</dbReference>
<proteinExistence type="predicted"/>
<keyword evidence="1" id="KW-0472">Membrane</keyword>
<protein>
    <submittedName>
        <fullName evidence="2">Uncharacterized protein</fullName>
    </submittedName>
</protein>
<evidence type="ECO:0000313" key="3">
    <source>
        <dbReference type="Proteomes" id="UP000287651"/>
    </source>
</evidence>
<sequence>MTKRTRRDVKGTNLYMQPDVVRERCRWWRGHRIPIPFLFHIIAIFLHFSLFSEANLCGARCERDGTGGVSLGVASKSREWTAVAELHSGALGSLPCADRRSDAAHIYLNRRLTASSFAVATPCFRHVRESGRNGDDIAGEVDAAGCYRAFVFLQPPGVDRPFVVP</sequence>